<organism evidence="1 2">
    <name type="scientific">Amedibacillus dolichus DSM 3991</name>
    <dbReference type="NCBI Taxonomy" id="428127"/>
    <lineage>
        <taxon>Bacteria</taxon>
        <taxon>Bacillati</taxon>
        <taxon>Bacillota</taxon>
        <taxon>Erysipelotrichia</taxon>
        <taxon>Erysipelotrichales</taxon>
        <taxon>Erysipelotrichaceae</taxon>
        <taxon>Amedibacillus</taxon>
    </lineage>
</organism>
<evidence type="ECO:0000313" key="2">
    <source>
        <dbReference type="Proteomes" id="UP000004090"/>
    </source>
</evidence>
<dbReference type="HOGENOM" id="CLU_3403596_0_0_9"/>
<reference evidence="1 2" key="1">
    <citation type="submission" date="2007-09" db="EMBL/GenBank/DDBJ databases">
        <title>Draft genome sequence of Eubacterium dolichum (DSM 3991).</title>
        <authorList>
            <person name="Sudarsanam P."/>
            <person name="Ley R."/>
            <person name="Guruge J."/>
            <person name="Turnbaugh P.J."/>
            <person name="Mahowald M."/>
            <person name="Liep D."/>
            <person name="Gordon J."/>
        </authorList>
    </citation>
    <scope>NUCLEOTIDE SEQUENCE [LARGE SCALE GENOMIC DNA]</scope>
    <source>
        <strain evidence="1 2">DSM 3991</strain>
    </source>
</reference>
<dbReference type="AlphaFoldDB" id="A8RCN5"/>
<gene>
    <name evidence="1" type="ORF">EUBDOL_01456</name>
</gene>
<protein>
    <submittedName>
        <fullName evidence="1">Uncharacterized protein</fullName>
    </submittedName>
</protein>
<comment type="caution">
    <text evidence="1">The sequence shown here is derived from an EMBL/GenBank/DDBJ whole genome shotgun (WGS) entry which is preliminary data.</text>
</comment>
<dbReference type="STRING" id="428127.EUBDOL_01456"/>
<name>A8RCN5_9FIRM</name>
<reference evidence="1 2" key="2">
    <citation type="submission" date="2007-09" db="EMBL/GenBank/DDBJ databases">
        <authorList>
            <person name="Fulton L."/>
            <person name="Clifton S."/>
            <person name="Fulton B."/>
            <person name="Xu J."/>
            <person name="Minx P."/>
            <person name="Pepin K.H."/>
            <person name="Johnson M."/>
            <person name="Thiruvilangam P."/>
            <person name="Bhonagiri V."/>
            <person name="Nash W.E."/>
            <person name="Mardis E.R."/>
            <person name="Wilson R.K."/>
        </authorList>
    </citation>
    <scope>NUCLEOTIDE SEQUENCE [LARGE SCALE GENOMIC DNA]</scope>
    <source>
        <strain evidence="1 2">DSM 3991</strain>
    </source>
</reference>
<evidence type="ECO:0000313" key="1">
    <source>
        <dbReference type="EMBL" id="EDP10857.1"/>
    </source>
</evidence>
<proteinExistence type="predicted"/>
<accession>A8RCN5</accession>
<dbReference type="EMBL" id="ABAW02000021">
    <property type="protein sequence ID" value="EDP10857.1"/>
    <property type="molecule type" value="Genomic_DNA"/>
</dbReference>
<sequence length="30" mass="3485">MMKMFLNAIIYGMIYAVKLYENMDKGVIAL</sequence>
<dbReference type="Proteomes" id="UP000004090">
    <property type="component" value="Unassembled WGS sequence"/>
</dbReference>